<keyword evidence="5" id="KW-1185">Reference proteome</keyword>
<gene>
    <name evidence="4" type="ORF">G6F50_000189</name>
</gene>
<feature type="compositionally biased region" description="Low complexity" evidence="2">
    <location>
        <begin position="745"/>
        <end position="754"/>
    </location>
</feature>
<feature type="compositionally biased region" description="Polar residues" evidence="2">
    <location>
        <begin position="681"/>
        <end position="691"/>
    </location>
</feature>
<feature type="compositionally biased region" description="Polar residues" evidence="2">
    <location>
        <begin position="655"/>
        <end position="671"/>
    </location>
</feature>
<reference evidence="4 5" key="1">
    <citation type="journal article" date="2020" name="Microb. Genom.">
        <title>Genetic diversity of clinical and environmental Mucorales isolates obtained from an investigation of mucormycosis cases among solid organ transplant recipients.</title>
        <authorList>
            <person name="Nguyen M.H."/>
            <person name="Kaul D."/>
            <person name="Muto C."/>
            <person name="Cheng S.J."/>
            <person name="Richter R.A."/>
            <person name="Bruno V.M."/>
            <person name="Liu G."/>
            <person name="Beyhan S."/>
            <person name="Sundermann A.J."/>
            <person name="Mounaud S."/>
            <person name="Pasculle A.W."/>
            <person name="Nierman W.C."/>
            <person name="Driscoll E."/>
            <person name="Cumbie R."/>
            <person name="Clancy C.J."/>
            <person name="Dupont C.L."/>
        </authorList>
    </citation>
    <scope>NUCLEOTIDE SEQUENCE [LARGE SCALE GENOMIC DNA]</scope>
    <source>
        <strain evidence="4 5">GL24</strain>
    </source>
</reference>
<dbReference type="AlphaFoldDB" id="A0A9P6ZEI3"/>
<protein>
    <recommendedName>
        <fullName evidence="3">BZIP domain-containing protein</fullName>
    </recommendedName>
</protein>
<evidence type="ECO:0000259" key="3">
    <source>
        <dbReference type="PROSITE" id="PS50217"/>
    </source>
</evidence>
<evidence type="ECO:0000313" key="5">
    <source>
        <dbReference type="Proteomes" id="UP000740926"/>
    </source>
</evidence>
<dbReference type="OMA" id="QGTHNIN"/>
<feature type="domain" description="BZIP" evidence="3">
    <location>
        <begin position="141"/>
        <end position="198"/>
    </location>
</feature>
<dbReference type="SUPFAM" id="SSF57959">
    <property type="entry name" value="Leucine zipper domain"/>
    <property type="match status" value="1"/>
</dbReference>
<feature type="compositionally biased region" description="Basic and acidic residues" evidence="2">
    <location>
        <begin position="95"/>
        <end position="111"/>
    </location>
</feature>
<feature type="compositionally biased region" description="Acidic residues" evidence="2">
    <location>
        <begin position="128"/>
        <end position="137"/>
    </location>
</feature>
<dbReference type="EMBL" id="JAANIU010000009">
    <property type="protein sequence ID" value="KAG1576469.1"/>
    <property type="molecule type" value="Genomic_DNA"/>
</dbReference>
<dbReference type="CDD" id="cd12193">
    <property type="entry name" value="bZIP_GCN4"/>
    <property type="match status" value="1"/>
</dbReference>
<name>A0A9P6ZEI3_9FUNG</name>
<feature type="compositionally biased region" description="Low complexity" evidence="2">
    <location>
        <begin position="1"/>
        <end position="13"/>
    </location>
</feature>
<dbReference type="InterPro" id="IPR046347">
    <property type="entry name" value="bZIP_sf"/>
</dbReference>
<feature type="compositionally biased region" description="Low complexity" evidence="2">
    <location>
        <begin position="281"/>
        <end position="292"/>
    </location>
</feature>
<dbReference type="InterPro" id="IPR004827">
    <property type="entry name" value="bZIP"/>
</dbReference>
<dbReference type="Gene3D" id="3.30.160.60">
    <property type="entry name" value="Classic Zinc Finger"/>
    <property type="match status" value="1"/>
</dbReference>
<accession>A0A9P6ZEI3</accession>
<dbReference type="PROSITE" id="PS00036">
    <property type="entry name" value="BZIP_BASIC"/>
    <property type="match status" value="1"/>
</dbReference>
<evidence type="ECO:0000313" key="4">
    <source>
        <dbReference type="EMBL" id="KAG1576469.1"/>
    </source>
</evidence>
<proteinExistence type="predicted"/>
<dbReference type="SMART" id="SM00338">
    <property type="entry name" value="BRLZ"/>
    <property type="match status" value="1"/>
</dbReference>
<organism evidence="4 5">
    <name type="scientific">Rhizopus delemar</name>
    <dbReference type="NCBI Taxonomy" id="936053"/>
    <lineage>
        <taxon>Eukaryota</taxon>
        <taxon>Fungi</taxon>
        <taxon>Fungi incertae sedis</taxon>
        <taxon>Mucoromycota</taxon>
        <taxon>Mucoromycotina</taxon>
        <taxon>Mucoromycetes</taxon>
        <taxon>Mucorales</taxon>
        <taxon>Mucorineae</taxon>
        <taxon>Rhizopodaceae</taxon>
        <taxon>Rhizopus</taxon>
    </lineage>
</organism>
<feature type="compositionally biased region" description="Acidic residues" evidence="2">
    <location>
        <begin position="337"/>
        <end position="361"/>
    </location>
</feature>
<feature type="compositionally biased region" description="Low complexity" evidence="2">
    <location>
        <begin position="716"/>
        <end position="737"/>
    </location>
</feature>
<comment type="caution">
    <text evidence="4">The sequence shown here is derived from an EMBL/GenBank/DDBJ whole genome shotgun (WGS) entry which is preliminary data.</text>
</comment>
<feature type="compositionally biased region" description="Low complexity" evidence="2">
    <location>
        <begin position="307"/>
        <end position="321"/>
    </location>
</feature>
<feature type="region of interest" description="Disordered" evidence="2">
    <location>
        <begin position="1"/>
        <end position="23"/>
    </location>
</feature>
<dbReference type="Pfam" id="PF07716">
    <property type="entry name" value="bZIP_2"/>
    <property type="match status" value="1"/>
</dbReference>
<feature type="region of interest" description="Disordered" evidence="2">
    <location>
        <begin position="89"/>
        <end position="137"/>
    </location>
</feature>
<dbReference type="PROSITE" id="PS50217">
    <property type="entry name" value="BZIP"/>
    <property type="match status" value="1"/>
</dbReference>
<feature type="compositionally biased region" description="Acidic residues" evidence="2">
    <location>
        <begin position="437"/>
        <end position="455"/>
    </location>
</feature>
<feature type="compositionally biased region" description="Polar residues" evidence="2">
    <location>
        <begin position="372"/>
        <end position="407"/>
    </location>
</feature>
<feature type="coiled-coil region" evidence="1">
    <location>
        <begin position="153"/>
        <end position="187"/>
    </location>
</feature>
<evidence type="ECO:0000256" key="1">
    <source>
        <dbReference type="SAM" id="Coils"/>
    </source>
</evidence>
<feature type="region of interest" description="Disordered" evidence="2">
    <location>
        <begin position="655"/>
        <end position="691"/>
    </location>
</feature>
<feature type="region of interest" description="Disordered" evidence="2">
    <location>
        <begin position="612"/>
        <end position="633"/>
    </location>
</feature>
<feature type="region of interest" description="Disordered" evidence="2">
    <location>
        <begin position="713"/>
        <end position="754"/>
    </location>
</feature>
<dbReference type="Proteomes" id="UP000740926">
    <property type="component" value="Unassembled WGS sequence"/>
</dbReference>
<dbReference type="GO" id="GO:0003700">
    <property type="term" value="F:DNA-binding transcription factor activity"/>
    <property type="evidence" value="ECO:0007669"/>
    <property type="project" value="InterPro"/>
</dbReference>
<keyword evidence="1" id="KW-0175">Coiled coil</keyword>
<evidence type="ECO:0000256" key="2">
    <source>
        <dbReference type="SAM" id="MobiDB-lite"/>
    </source>
</evidence>
<feature type="compositionally biased region" description="Polar residues" evidence="2">
    <location>
        <begin position="14"/>
        <end position="23"/>
    </location>
</feature>
<feature type="region of interest" description="Disordered" evidence="2">
    <location>
        <begin position="277"/>
        <end position="478"/>
    </location>
</feature>
<sequence length="754" mass="86958">MNNNNNKEYNNNNTVSLSPTEQQTELLWNNVNTLAIPGSEEETATASPSPSLSKLIYDQEKQLNEGIAVNATQYSNIPAHDSSAFNISWGGNDKPPAELHPEEKQEPEIKLSRPLPKPRGIRKLPEPEPSEDGTIDEDVLKRRKNTDAARRSRLKKLLKVDQLETKVAALQAENAKLILNNAVLESEKKSLYAKEVEYKKRINYLEEVMKRHGWQELLSRLALAKAIKTPDGNEQEAEPWSKSVIFHQPHINQNMRNTIVNPQSNGQARVKGNKYQNYRPQQHQQQQQQQQQAPPMIRARSNEKPISSSSSSASSFHNKSSLKQPVVMKNNRRFVPSDDEEEEDEEEEEEEEEEDEEDEEEVIKPSTHARPDNNSFTLPKIESSSFNLPKLETNNFTLPTLDISSPASPKPANNKLVHTPLLNKDKGKTPKRVTQPSDDEEEESESEEESEDDETEQKMYTRRMSTLRELERGPSLHRRARSTGDMINEMQQQQPQNDQWNSRSTVISMTPSDDTIEEPILRAPTPGNLGNYTRSMSELDLSNNGYYNQQQQQQQMAYNLQMQQMMQMQQMVQAQQMAQIQQYQQYQQQQQQQKTRNRKSVSAMDLMMQLEEEKEASRKNHKKKMPDPSKANLADGLLSQVNAQKHHNINFQQMAQQQHLTRASKSDYNLSQERKPRPTGGHNNNRPSSTMMYYDPRMSMMNNSPIPTVTMSTPIHQQQQQQPYLMPPMMQQQQQNRSSHHQQQRRLSNYNAYK</sequence>